<organism evidence="2 3">
    <name type="scientific">Paeniglutamicibacter terrestris</name>
    <dbReference type="NCBI Taxonomy" id="2723403"/>
    <lineage>
        <taxon>Bacteria</taxon>
        <taxon>Bacillati</taxon>
        <taxon>Actinomycetota</taxon>
        <taxon>Actinomycetes</taxon>
        <taxon>Micrococcales</taxon>
        <taxon>Micrococcaceae</taxon>
        <taxon>Paeniglutamicibacter</taxon>
    </lineage>
</organism>
<evidence type="ECO:0000256" key="1">
    <source>
        <dbReference type="SAM" id="MobiDB-lite"/>
    </source>
</evidence>
<sequence length="182" mass="19020">MTEVKPDESAEVTPSATPEAVKPDEDAGGFKSKESKDAVLADLAEVRKELAAFKDREAEAEKAKLSDIERAQAETTERAKEAAEAKAELARYKVAAKHKITDADDLELLATAGDEAAMERLAVRLATAAAPGTPKPDPSGGPRNEKTGTLAEQIAAAEKAGDKSAVAVLKAQQLGALANNQT</sequence>
<keyword evidence="3" id="KW-1185">Reference proteome</keyword>
<feature type="region of interest" description="Disordered" evidence="1">
    <location>
        <begin position="57"/>
        <end position="83"/>
    </location>
</feature>
<gene>
    <name evidence="2" type="ORF">HED64_16065</name>
</gene>
<name>A0ABX1G7J3_9MICC</name>
<feature type="region of interest" description="Disordered" evidence="1">
    <location>
        <begin position="127"/>
        <end position="151"/>
    </location>
</feature>
<reference evidence="2 3" key="1">
    <citation type="submission" date="2020-04" db="EMBL/GenBank/DDBJ databases">
        <title>Paeniglutamicibacter sp. ANT13_2, a novel actinomycete isolated from sediment in Antarctica.</title>
        <authorList>
            <person name="Sakdapetsiri C."/>
            <person name="Pinyakong O."/>
        </authorList>
    </citation>
    <scope>NUCLEOTIDE SEQUENCE [LARGE SCALE GENOMIC DNA]</scope>
    <source>
        <strain evidence="2 3">ANT13_2</strain>
    </source>
</reference>
<evidence type="ECO:0000313" key="2">
    <source>
        <dbReference type="EMBL" id="NKG22214.1"/>
    </source>
</evidence>
<evidence type="ECO:0000313" key="3">
    <source>
        <dbReference type="Proteomes" id="UP000746595"/>
    </source>
</evidence>
<accession>A0ABX1G7J3</accession>
<protein>
    <recommendedName>
        <fullName evidence="4">Scaffolding protein</fullName>
    </recommendedName>
</protein>
<dbReference type="EMBL" id="JAAWVT010000009">
    <property type="protein sequence ID" value="NKG22214.1"/>
    <property type="molecule type" value="Genomic_DNA"/>
</dbReference>
<proteinExistence type="predicted"/>
<feature type="region of interest" description="Disordered" evidence="1">
    <location>
        <begin position="1"/>
        <end position="35"/>
    </location>
</feature>
<evidence type="ECO:0008006" key="4">
    <source>
        <dbReference type="Google" id="ProtNLM"/>
    </source>
</evidence>
<comment type="caution">
    <text evidence="2">The sequence shown here is derived from an EMBL/GenBank/DDBJ whole genome shotgun (WGS) entry which is preliminary data.</text>
</comment>
<dbReference type="Proteomes" id="UP000746595">
    <property type="component" value="Unassembled WGS sequence"/>
</dbReference>
<dbReference type="RefSeq" id="WP_168153004.1">
    <property type="nucleotide sequence ID" value="NZ_JAAWVT010000009.1"/>
</dbReference>